<dbReference type="PATRIC" id="fig|929558.5.peg.1289"/>
<feature type="domain" description="4Fe-4S ferredoxin-type" evidence="13">
    <location>
        <begin position="123"/>
        <end position="154"/>
    </location>
</feature>
<keyword evidence="4" id="KW-0816">Tricarboxylic acid cycle</keyword>
<dbReference type="GO" id="GO:0051538">
    <property type="term" value="F:3 iron, 4 sulfur cluster binding"/>
    <property type="evidence" value="ECO:0007669"/>
    <property type="project" value="UniProtKB-KW"/>
</dbReference>
<evidence type="ECO:0000256" key="10">
    <source>
        <dbReference type="ARBA" id="ARBA00023291"/>
    </source>
</evidence>
<dbReference type="RefSeq" id="WP_008335905.1">
    <property type="nucleotide sequence ID" value="NZ_AFRZ01000001.1"/>
</dbReference>
<comment type="similarity">
    <text evidence="2 11">Belongs to the succinate dehydrogenase/fumarate reductase iron-sulfur protein family.</text>
</comment>
<dbReference type="OrthoDB" id="9804391at2"/>
<dbReference type="SUPFAM" id="SSF54292">
    <property type="entry name" value="2Fe-2S ferredoxin-like"/>
    <property type="match status" value="1"/>
</dbReference>
<evidence type="ECO:0000259" key="12">
    <source>
        <dbReference type="PROSITE" id="PS51085"/>
    </source>
</evidence>
<dbReference type="EMBL" id="AFRZ01000001">
    <property type="protein sequence ID" value="EHP29822.1"/>
    <property type="molecule type" value="Genomic_DNA"/>
</dbReference>
<evidence type="ECO:0000256" key="5">
    <source>
        <dbReference type="ARBA" id="ARBA00022714"/>
    </source>
</evidence>
<dbReference type="HOGENOM" id="CLU_044838_3_1_7"/>
<comment type="catalytic activity">
    <reaction evidence="11">
        <text>a menaquinone + succinate = a menaquinol + fumarate</text>
        <dbReference type="Rhea" id="RHEA:27834"/>
        <dbReference type="Rhea" id="RHEA-COMP:9537"/>
        <dbReference type="Rhea" id="RHEA-COMP:9539"/>
        <dbReference type="ChEBI" id="CHEBI:16374"/>
        <dbReference type="ChEBI" id="CHEBI:18151"/>
        <dbReference type="ChEBI" id="CHEBI:29806"/>
        <dbReference type="ChEBI" id="CHEBI:30031"/>
        <dbReference type="EC" id="1.3.5.1"/>
    </reaction>
</comment>
<sequence>MKIRVARYTTEPQITEAVLEYEVQMQDATLLEVLNEIKTKQDSSLTYASGCRSSVCGSCSMRVNGREVLACAYKVQDGDLVEPMKNSPIIRDLVVDMDKAYSFNAKAKAWQSTLSPSTNLTQDNEKINEIQSDCILCGSCYSACPVYAVNEEFIGPFSLTRVWRYVSDVREEDSSQKIETIQTNGIWDCTLCNECTLVCPQDISSKADIEKLRSKSVMSGFSDPNFASSFGGGFGGSSFDGSPSF</sequence>
<dbReference type="GO" id="GO:0022904">
    <property type="term" value="P:respiratory electron transport chain"/>
    <property type="evidence" value="ECO:0007669"/>
    <property type="project" value="TreeGrafter"/>
</dbReference>
<dbReference type="GO" id="GO:0006099">
    <property type="term" value="P:tricarboxylic acid cycle"/>
    <property type="evidence" value="ECO:0007669"/>
    <property type="project" value="UniProtKB-KW"/>
</dbReference>
<keyword evidence="15" id="KW-1185">Reference proteome</keyword>
<dbReference type="GO" id="GO:0051537">
    <property type="term" value="F:2 iron, 2 sulfur cluster binding"/>
    <property type="evidence" value="ECO:0007669"/>
    <property type="project" value="UniProtKB-KW"/>
</dbReference>
<dbReference type="Gene3D" id="1.10.1060.10">
    <property type="entry name" value="Alpha-helical ferredoxin"/>
    <property type="match status" value="1"/>
</dbReference>
<evidence type="ECO:0000256" key="11">
    <source>
        <dbReference type="RuleBase" id="RU361237"/>
    </source>
</evidence>
<feature type="domain" description="2Fe-2S ferredoxin-type" evidence="12">
    <location>
        <begin position="12"/>
        <end position="87"/>
    </location>
</feature>
<keyword evidence="7" id="KW-0560">Oxidoreductase</keyword>
<name>B6BH33_SULGG</name>
<dbReference type="PANTHER" id="PTHR11921:SF29">
    <property type="entry name" value="SUCCINATE DEHYDROGENASE [UBIQUINONE] IRON-SULFUR SUBUNIT, MITOCHONDRIAL"/>
    <property type="match status" value="1"/>
</dbReference>
<evidence type="ECO:0000256" key="6">
    <source>
        <dbReference type="ARBA" id="ARBA00022723"/>
    </source>
</evidence>
<keyword evidence="3 11" id="KW-0004">4Fe-4S</keyword>
<dbReference type="AlphaFoldDB" id="B6BH33"/>
<dbReference type="Gene3D" id="3.10.20.30">
    <property type="match status" value="1"/>
</dbReference>
<dbReference type="STRING" id="929558.SMGD1_1298"/>
<evidence type="ECO:0000313" key="15">
    <source>
        <dbReference type="Proteomes" id="UP000006431"/>
    </source>
</evidence>
<organism evidence="14 15">
    <name type="scientific">Sulfurimonas gotlandica (strain DSM 19862 / JCM 16533 / GD1)</name>
    <dbReference type="NCBI Taxonomy" id="929558"/>
    <lineage>
        <taxon>Bacteria</taxon>
        <taxon>Pseudomonadati</taxon>
        <taxon>Campylobacterota</taxon>
        <taxon>Epsilonproteobacteria</taxon>
        <taxon>Campylobacterales</taxon>
        <taxon>Sulfurimonadaceae</taxon>
        <taxon>Sulfurimonas</taxon>
    </lineage>
</organism>
<dbReference type="PROSITE" id="PS51085">
    <property type="entry name" value="2FE2S_FER_2"/>
    <property type="match status" value="1"/>
</dbReference>
<dbReference type="InterPro" id="IPR017900">
    <property type="entry name" value="4Fe4S_Fe_S_CS"/>
</dbReference>
<keyword evidence="5 11" id="KW-0001">2Fe-2S</keyword>
<dbReference type="GO" id="GO:0046872">
    <property type="term" value="F:metal ion binding"/>
    <property type="evidence" value="ECO:0007669"/>
    <property type="project" value="UniProtKB-KW"/>
</dbReference>
<gene>
    <name evidence="14" type="primary">sdhB</name>
    <name evidence="14" type="ORF">SMGD1_1298</name>
</gene>
<dbReference type="NCBIfam" id="TIGR00384">
    <property type="entry name" value="dhsB"/>
    <property type="match status" value="1"/>
</dbReference>
<evidence type="ECO:0000256" key="4">
    <source>
        <dbReference type="ARBA" id="ARBA00022532"/>
    </source>
</evidence>
<dbReference type="PANTHER" id="PTHR11921">
    <property type="entry name" value="SUCCINATE DEHYDROGENASE IRON-SULFUR PROTEIN"/>
    <property type="match status" value="1"/>
</dbReference>
<evidence type="ECO:0000256" key="9">
    <source>
        <dbReference type="ARBA" id="ARBA00023014"/>
    </source>
</evidence>
<dbReference type="InterPro" id="IPR050573">
    <property type="entry name" value="SDH/FRD_Iron-Sulfur"/>
</dbReference>
<dbReference type="eggNOG" id="COG0479">
    <property type="taxonomic scope" value="Bacteria"/>
</dbReference>
<comment type="pathway">
    <text evidence="1">Carbohydrate metabolism; tricarboxylic acid cycle; fumarate from succinate (bacterial route): step 1/1.</text>
</comment>
<keyword evidence="6 11" id="KW-0479">Metal-binding</keyword>
<evidence type="ECO:0000256" key="2">
    <source>
        <dbReference type="ARBA" id="ARBA00009433"/>
    </source>
</evidence>
<dbReference type="InterPro" id="IPR012675">
    <property type="entry name" value="Beta-grasp_dom_sf"/>
</dbReference>
<evidence type="ECO:0000256" key="3">
    <source>
        <dbReference type="ARBA" id="ARBA00022485"/>
    </source>
</evidence>
<evidence type="ECO:0000256" key="8">
    <source>
        <dbReference type="ARBA" id="ARBA00023004"/>
    </source>
</evidence>
<keyword evidence="9 11" id="KW-0411">Iron-sulfur</keyword>
<comment type="caution">
    <text evidence="14">The sequence shown here is derived from an EMBL/GenBank/DDBJ whole genome shotgun (WGS) entry which is preliminary data.</text>
</comment>
<dbReference type="Pfam" id="PF13085">
    <property type="entry name" value="Fer2_3"/>
    <property type="match status" value="1"/>
</dbReference>
<dbReference type="InterPro" id="IPR017896">
    <property type="entry name" value="4Fe4S_Fe-S-bd"/>
</dbReference>
<dbReference type="Proteomes" id="UP000006431">
    <property type="component" value="Unassembled WGS sequence"/>
</dbReference>
<accession>B6BH33</accession>
<proteinExistence type="inferred from homology"/>
<dbReference type="SUPFAM" id="SSF46548">
    <property type="entry name" value="alpha-helical ferredoxin"/>
    <property type="match status" value="1"/>
</dbReference>
<dbReference type="GO" id="GO:0008177">
    <property type="term" value="F:succinate dehydrogenase (quinone) activity"/>
    <property type="evidence" value="ECO:0007669"/>
    <property type="project" value="UniProtKB-EC"/>
</dbReference>
<dbReference type="InterPro" id="IPR025192">
    <property type="entry name" value="Succ_DH/fum_Rdtase_N"/>
</dbReference>
<dbReference type="PROSITE" id="PS51379">
    <property type="entry name" value="4FE4S_FER_2"/>
    <property type="match status" value="2"/>
</dbReference>
<comment type="cofactor">
    <cofactor evidence="11">
        <name>[2Fe-2S] cluster</name>
        <dbReference type="ChEBI" id="CHEBI:190135"/>
    </cofactor>
    <text evidence="11">Binds 1 [2Fe-2S] cluster.</text>
</comment>
<keyword evidence="10 11" id="KW-0003">3Fe-4S</keyword>
<keyword evidence="8 11" id="KW-0408">Iron</keyword>
<dbReference type="EC" id="1.3.5.1" evidence="11"/>
<protein>
    <recommendedName>
        <fullName evidence="11">Fumarate reductase iron-sulfur subunit</fullName>
        <ecNumber evidence="11">1.3.5.1</ecNumber>
    </recommendedName>
</protein>
<feature type="domain" description="4Fe-4S ferredoxin-type" evidence="13">
    <location>
        <begin position="179"/>
        <end position="209"/>
    </location>
</feature>
<dbReference type="InterPro" id="IPR036010">
    <property type="entry name" value="2Fe-2S_ferredoxin-like_sf"/>
</dbReference>
<dbReference type="CDD" id="cd00207">
    <property type="entry name" value="fer2"/>
    <property type="match status" value="1"/>
</dbReference>
<dbReference type="InterPro" id="IPR001041">
    <property type="entry name" value="2Fe-2S_ferredoxin-type"/>
</dbReference>
<evidence type="ECO:0000256" key="1">
    <source>
        <dbReference type="ARBA" id="ARBA00004894"/>
    </source>
</evidence>
<evidence type="ECO:0000259" key="13">
    <source>
        <dbReference type="PROSITE" id="PS51379"/>
    </source>
</evidence>
<evidence type="ECO:0000256" key="7">
    <source>
        <dbReference type="ARBA" id="ARBA00023002"/>
    </source>
</evidence>
<dbReference type="InterPro" id="IPR009051">
    <property type="entry name" value="Helical_ferredxn"/>
</dbReference>
<dbReference type="GO" id="GO:0009055">
    <property type="term" value="F:electron transfer activity"/>
    <property type="evidence" value="ECO:0007669"/>
    <property type="project" value="InterPro"/>
</dbReference>
<comment type="cofactor">
    <cofactor evidence="11">
        <name>[4Fe-4S] cluster</name>
        <dbReference type="ChEBI" id="CHEBI:49883"/>
    </cofactor>
    <text evidence="11">Binds 1 [4Fe-4S] cluster.</text>
</comment>
<accession>H1FRT6</accession>
<evidence type="ECO:0000313" key="14">
    <source>
        <dbReference type="EMBL" id="EHP29822.1"/>
    </source>
</evidence>
<dbReference type="PROSITE" id="PS00198">
    <property type="entry name" value="4FE4S_FER_1"/>
    <property type="match status" value="2"/>
</dbReference>
<dbReference type="GO" id="GO:0051539">
    <property type="term" value="F:4 iron, 4 sulfur cluster binding"/>
    <property type="evidence" value="ECO:0007669"/>
    <property type="project" value="UniProtKB-KW"/>
</dbReference>
<dbReference type="InterPro" id="IPR004489">
    <property type="entry name" value="Succ_DH/fum_Rdtase_Fe-S"/>
</dbReference>
<comment type="cofactor">
    <cofactor evidence="11">
        <name>[3Fe-4S] cluster</name>
        <dbReference type="ChEBI" id="CHEBI:21137"/>
    </cofactor>
    <text evidence="11">Binds 1 [3Fe-4S] cluster.</text>
</comment>
<dbReference type="Pfam" id="PF13183">
    <property type="entry name" value="Fer4_8"/>
    <property type="match status" value="1"/>
</dbReference>
<reference evidence="14 15" key="1">
    <citation type="journal article" date="2012" name="Proc. Natl. Acad. Sci. U.S.A.">
        <title>Genome and physiology of a model Epsilonproteobacterium responsible for sulfide detoxification in marine oxygen depletion zones.</title>
        <authorList>
            <person name="Grote J."/>
            <person name="Schott T."/>
            <person name="Bruckner C.G."/>
            <person name="Glockner F.O."/>
            <person name="Jost G."/>
            <person name="Teeling H."/>
            <person name="Labrenz M."/>
            <person name="Jurgens K."/>
        </authorList>
    </citation>
    <scope>NUCLEOTIDE SEQUENCE [LARGE SCALE GENOMIC DNA]</scope>
    <source>
        <strain evidence="14 15">GD1</strain>
    </source>
</reference>